<dbReference type="Pfam" id="PF01418">
    <property type="entry name" value="HTH_6"/>
    <property type="match status" value="1"/>
</dbReference>
<dbReference type="Gene3D" id="3.40.50.10490">
    <property type="entry name" value="Glucose-6-phosphate isomerase like protein, domain 1"/>
    <property type="match status" value="1"/>
</dbReference>
<keyword evidence="1" id="KW-0805">Transcription regulation</keyword>
<dbReference type="Pfam" id="PF01380">
    <property type="entry name" value="SIS"/>
    <property type="match status" value="1"/>
</dbReference>
<evidence type="ECO:0000313" key="6">
    <source>
        <dbReference type="EMBL" id="KUJ81290.1"/>
    </source>
</evidence>
<name>A0A0X3U6T6_9RHOB</name>
<evidence type="ECO:0008006" key="8">
    <source>
        <dbReference type="Google" id="ProtNLM"/>
    </source>
</evidence>
<dbReference type="InterPro" id="IPR046348">
    <property type="entry name" value="SIS_dom_sf"/>
</dbReference>
<gene>
    <name evidence="6" type="ORF">AVO44_05395</name>
</gene>
<keyword evidence="7" id="KW-1185">Reference proteome</keyword>
<keyword evidence="2" id="KW-0238">DNA-binding</keyword>
<dbReference type="EMBL" id="LQBP01000002">
    <property type="protein sequence ID" value="KUJ81290.1"/>
    <property type="molecule type" value="Genomic_DNA"/>
</dbReference>
<protein>
    <recommendedName>
        <fullName evidence="8">RpiR family transcriptional regulator</fullName>
    </recommendedName>
</protein>
<dbReference type="PROSITE" id="PS51071">
    <property type="entry name" value="HTH_RPIR"/>
    <property type="match status" value="1"/>
</dbReference>
<organism evidence="6 7">
    <name type="scientific">Ruegeria profundi</name>
    <dbReference type="NCBI Taxonomy" id="1685378"/>
    <lineage>
        <taxon>Bacteria</taxon>
        <taxon>Pseudomonadati</taxon>
        <taxon>Pseudomonadota</taxon>
        <taxon>Alphaproteobacteria</taxon>
        <taxon>Rhodobacterales</taxon>
        <taxon>Roseobacteraceae</taxon>
        <taxon>Ruegeria</taxon>
    </lineage>
</organism>
<comment type="caution">
    <text evidence="6">The sequence shown here is derived from an EMBL/GenBank/DDBJ whole genome shotgun (WGS) entry which is preliminary data.</text>
</comment>
<dbReference type="GO" id="GO:0097367">
    <property type="term" value="F:carbohydrate derivative binding"/>
    <property type="evidence" value="ECO:0007669"/>
    <property type="project" value="InterPro"/>
</dbReference>
<feature type="domain" description="HTH rpiR-type" evidence="4">
    <location>
        <begin position="17"/>
        <end position="93"/>
    </location>
</feature>
<evidence type="ECO:0000259" key="5">
    <source>
        <dbReference type="PROSITE" id="PS51464"/>
    </source>
</evidence>
<dbReference type="InterPro" id="IPR001347">
    <property type="entry name" value="SIS_dom"/>
</dbReference>
<keyword evidence="3" id="KW-0804">Transcription</keyword>
<proteinExistence type="predicted"/>
<dbReference type="CDD" id="cd05013">
    <property type="entry name" value="SIS_RpiR"/>
    <property type="match status" value="1"/>
</dbReference>
<evidence type="ECO:0000313" key="7">
    <source>
        <dbReference type="Proteomes" id="UP000053690"/>
    </source>
</evidence>
<reference evidence="7" key="1">
    <citation type="submission" date="2015-12" db="EMBL/GenBank/DDBJ databases">
        <authorList>
            <person name="Zhang G."/>
            <person name="Stingl U."/>
        </authorList>
    </citation>
    <scope>NUCLEOTIDE SEQUENCE [LARGE SCALE GENOMIC DNA]</scope>
    <source>
        <strain evidence="7">ZGT108</strain>
    </source>
</reference>
<dbReference type="GO" id="GO:0003700">
    <property type="term" value="F:DNA-binding transcription factor activity"/>
    <property type="evidence" value="ECO:0007669"/>
    <property type="project" value="InterPro"/>
</dbReference>
<dbReference type="Gene3D" id="1.10.10.10">
    <property type="entry name" value="Winged helix-like DNA-binding domain superfamily/Winged helix DNA-binding domain"/>
    <property type="match status" value="1"/>
</dbReference>
<dbReference type="SUPFAM" id="SSF46689">
    <property type="entry name" value="Homeodomain-like"/>
    <property type="match status" value="1"/>
</dbReference>
<evidence type="ECO:0000259" key="4">
    <source>
        <dbReference type="PROSITE" id="PS51071"/>
    </source>
</evidence>
<dbReference type="InterPro" id="IPR047640">
    <property type="entry name" value="RpiR-like"/>
</dbReference>
<feature type="domain" description="SIS" evidence="5">
    <location>
        <begin position="140"/>
        <end position="279"/>
    </location>
</feature>
<evidence type="ECO:0000256" key="3">
    <source>
        <dbReference type="ARBA" id="ARBA00023163"/>
    </source>
</evidence>
<sequence>MSTQAWSVSADQKFAESEIGRRITVLKTEGSASQRRLSDLILQDPVFVATRGIEDLSAATGISAATISRYVKEIGVDGYAQFRAQVAEAVHELIVPVSKLGLRFSAPGPGPGAAGESLASAHAQMQLLTDAEMLRAISTACKLIADARQVWVMGFGLSAHLAAILSLGLQPYREGVHSVVDLGGTEAAAARLVAVSESDLLIAITFPRYSADVVPLTRYCKENGARVLGLTDARVAPIVPHCSELLLAPAAHPVLSSSSLPGLALIEALVSEFIISDVENIKRSEKLATALACFVSG</sequence>
<dbReference type="Proteomes" id="UP000053690">
    <property type="component" value="Unassembled WGS sequence"/>
</dbReference>
<dbReference type="InterPro" id="IPR036388">
    <property type="entry name" value="WH-like_DNA-bd_sf"/>
</dbReference>
<dbReference type="GO" id="GO:1901135">
    <property type="term" value="P:carbohydrate derivative metabolic process"/>
    <property type="evidence" value="ECO:0007669"/>
    <property type="project" value="InterPro"/>
</dbReference>
<evidence type="ECO:0000256" key="2">
    <source>
        <dbReference type="ARBA" id="ARBA00023125"/>
    </source>
</evidence>
<dbReference type="InterPro" id="IPR009057">
    <property type="entry name" value="Homeodomain-like_sf"/>
</dbReference>
<dbReference type="STRING" id="1685378.AVO44_05395"/>
<dbReference type="PROSITE" id="PS51464">
    <property type="entry name" value="SIS"/>
    <property type="match status" value="1"/>
</dbReference>
<accession>A0A0X3U6T6</accession>
<dbReference type="AlphaFoldDB" id="A0A0X3U6T6"/>
<dbReference type="InterPro" id="IPR035472">
    <property type="entry name" value="RpiR-like_SIS"/>
</dbReference>
<evidence type="ECO:0000256" key="1">
    <source>
        <dbReference type="ARBA" id="ARBA00023015"/>
    </source>
</evidence>
<dbReference type="PANTHER" id="PTHR30514:SF18">
    <property type="entry name" value="RPIR-FAMILY TRANSCRIPTIONAL REGULATOR"/>
    <property type="match status" value="1"/>
</dbReference>
<dbReference type="PANTHER" id="PTHR30514">
    <property type="entry name" value="GLUCOKINASE"/>
    <property type="match status" value="1"/>
</dbReference>
<dbReference type="GO" id="GO:0003677">
    <property type="term" value="F:DNA binding"/>
    <property type="evidence" value="ECO:0007669"/>
    <property type="project" value="UniProtKB-KW"/>
</dbReference>
<dbReference type="RefSeq" id="WP_068333660.1">
    <property type="nucleotide sequence ID" value="NZ_LQBP01000002.1"/>
</dbReference>
<dbReference type="SUPFAM" id="SSF53697">
    <property type="entry name" value="SIS domain"/>
    <property type="match status" value="1"/>
</dbReference>
<dbReference type="InterPro" id="IPR000281">
    <property type="entry name" value="HTH_RpiR"/>
</dbReference>